<feature type="compositionally biased region" description="Low complexity" evidence="1">
    <location>
        <begin position="222"/>
        <end position="233"/>
    </location>
</feature>
<protein>
    <submittedName>
        <fullName evidence="2">Uncharacterized protein</fullName>
    </submittedName>
</protein>
<feature type="compositionally biased region" description="Low complexity" evidence="1">
    <location>
        <begin position="40"/>
        <end position="51"/>
    </location>
</feature>
<feature type="compositionally biased region" description="Basic residues" evidence="1">
    <location>
        <begin position="22"/>
        <end position="31"/>
    </location>
</feature>
<feature type="region of interest" description="Disordered" evidence="1">
    <location>
        <begin position="1"/>
        <end position="91"/>
    </location>
</feature>
<evidence type="ECO:0000313" key="3">
    <source>
        <dbReference type="Proteomes" id="UP001642540"/>
    </source>
</evidence>
<organism evidence="2 3">
    <name type="scientific">Orchesella dallaii</name>
    <dbReference type="NCBI Taxonomy" id="48710"/>
    <lineage>
        <taxon>Eukaryota</taxon>
        <taxon>Metazoa</taxon>
        <taxon>Ecdysozoa</taxon>
        <taxon>Arthropoda</taxon>
        <taxon>Hexapoda</taxon>
        <taxon>Collembola</taxon>
        <taxon>Entomobryomorpha</taxon>
        <taxon>Entomobryoidea</taxon>
        <taxon>Orchesellidae</taxon>
        <taxon>Orchesellinae</taxon>
        <taxon>Orchesella</taxon>
    </lineage>
</organism>
<gene>
    <name evidence="2" type="ORF">ODALV1_LOCUS16581</name>
</gene>
<feature type="compositionally biased region" description="Low complexity" evidence="1">
    <location>
        <begin position="243"/>
        <end position="259"/>
    </location>
</feature>
<sequence length="309" mass="34426">MPRASKRLAKEQPEFSGDQLPKNKKSGRKKNNTTEELPISGTTNQNNGSTTPQIEDNNRPIQEEIPGPSRLIQYSPDILTRNRTPRNNTLENSSIGRLASIVQKNYSPSLDVESDDESTPNKPGLFSVKQDNSNNTVVNTQQHVPVETENTPKIPHLSSRTQLTNLQDRFISEAYSTEDPDIAKLNLNIENAEETDNQDNDVNANSSAIINLSPEKFETPFQSPKKISISSEPKQQHTKQQNTNSDFSEISDSSSQTSNEAEEVRETTNLINHSFSPISVSPPDLSCFETTSESDTEPQSEEEPEEIET</sequence>
<evidence type="ECO:0000256" key="1">
    <source>
        <dbReference type="SAM" id="MobiDB-lite"/>
    </source>
</evidence>
<proteinExistence type="predicted"/>
<feature type="region of interest" description="Disordered" evidence="1">
    <location>
        <begin position="213"/>
        <end position="309"/>
    </location>
</feature>
<reference evidence="2 3" key="1">
    <citation type="submission" date="2024-08" db="EMBL/GenBank/DDBJ databases">
        <authorList>
            <person name="Cucini C."/>
            <person name="Frati F."/>
        </authorList>
    </citation>
    <scope>NUCLEOTIDE SEQUENCE [LARGE SCALE GENOMIC DNA]</scope>
</reference>
<feature type="compositionally biased region" description="Polar residues" evidence="1">
    <location>
        <begin position="81"/>
        <end position="91"/>
    </location>
</feature>
<feature type="compositionally biased region" description="Polar residues" evidence="1">
    <location>
        <begin position="267"/>
        <end position="279"/>
    </location>
</feature>
<keyword evidence="3" id="KW-1185">Reference proteome</keyword>
<feature type="compositionally biased region" description="Acidic residues" evidence="1">
    <location>
        <begin position="292"/>
        <end position="309"/>
    </location>
</feature>
<name>A0ABP1QXX1_9HEXA</name>
<dbReference type="EMBL" id="CAXLJM020000050">
    <property type="protein sequence ID" value="CAL8114713.1"/>
    <property type="molecule type" value="Genomic_DNA"/>
</dbReference>
<evidence type="ECO:0000313" key="2">
    <source>
        <dbReference type="EMBL" id="CAL8114713.1"/>
    </source>
</evidence>
<accession>A0ABP1QXX1</accession>
<comment type="caution">
    <text evidence="2">The sequence shown here is derived from an EMBL/GenBank/DDBJ whole genome shotgun (WGS) entry which is preliminary data.</text>
</comment>
<dbReference type="Proteomes" id="UP001642540">
    <property type="component" value="Unassembled WGS sequence"/>
</dbReference>